<evidence type="ECO:0000256" key="1">
    <source>
        <dbReference type="ARBA" id="ARBA00022691"/>
    </source>
</evidence>
<evidence type="ECO:0000256" key="4">
    <source>
        <dbReference type="ARBA" id="ARBA00023014"/>
    </source>
</evidence>
<keyword evidence="3" id="KW-0408">Iron</keyword>
<dbReference type="InterPro" id="IPR058240">
    <property type="entry name" value="rSAM_sf"/>
</dbReference>
<dbReference type="SFLD" id="SFLDS00029">
    <property type="entry name" value="Radical_SAM"/>
    <property type="match status" value="1"/>
</dbReference>
<dbReference type="SFLD" id="SFLDG01067">
    <property type="entry name" value="SPASM/twitch_domain_containing"/>
    <property type="match status" value="1"/>
</dbReference>
<feature type="domain" description="Radical SAM core" evidence="5">
    <location>
        <begin position="25"/>
        <end position="265"/>
    </location>
</feature>
<dbReference type="EMBL" id="MGDE01000167">
    <property type="protein sequence ID" value="OGL44740.1"/>
    <property type="molecule type" value="Genomic_DNA"/>
</dbReference>
<dbReference type="Proteomes" id="UP000178797">
    <property type="component" value="Unassembled WGS sequence"/>
</dbReference>
<reference evidence="6 7" key="1">
    <citation type="journal article" date="2016" name="Nat. Commun.">
        <title>Thousands of microbial genomes shed light on interconnected biogeochemical processes in an aquifer system.</title>
        <authorList>
            <person name="Anantharaman K."/>
            <person name="Brown C.T."/>
            <person name="Hug L.A."/>
            <person name="Sharon I."/>
            <person name="Castelle C.J."/>
            <person name="Probst A.J."/>
            <person name="Thomas B.C."/>
            <person name="Singh A."/>
            <person name="Wilkins M.J."/>
            <person name="Karaoz U."/>
            <person name="Brodie E.L."/>
            <person name="Williams K.H."/>
            <person name="Hubbard S.S."/>
            <person name="Banfield J.F."/>
        </authorList>
    </citation>
    <scope>NUCLEOTIDE SEQUENCE [LARGE SCALE GENOMIC DNA]</scope>
</reference>
<dbReference type="CDD" id="cd01335">
    <property type="entry name" value="Radical_SAM"/>
    <property type="match status" value="1"/>
</dbReference>
<dbReference type="AlphaFoldDB" id="A0A1F7RTP6"/>
<proteinExistence type="predicted"/>
<dbReference type="GO" id="GO:0046872">
    <property type="term" value="F:metal ion binding"/>
    <property type="evidence" value="ECO:0007669"/>
    <property type="project" value="UniProtKB-KW"/>
</dbReference>
<dbReference type="GO" id="GO:0051536">
    <property type="term" value="F:iron-sulfur cluster binding"/>
    <property type="evidence" value="ECO:0007669"/>
    <property type="project" value="UniProtKB-KW"/>
</dbReference>
<dbReference type="Pfam" id="PF04055">
    <property type="entry name" value="Radical_SAM"/>
    <property type="match status" value="1"/>
</dbReference>
<name>A0A1F7RTP6_9BACT</name>
<organism evidence="6 7">
    <name type="scientific">Candidatus Schekmanbacteria bacterium RBG_16_38_10</name>
    <dbReference type="NCBI Taxonomy" id="1817879"/>
    <lineage>
        <taxon>Bacteria</taxon>
        <taxon>Candidatus Schekmaniibacteriota</taxon>
    </lineage>
</organism>
<comment type="caution">
    <text evidence="6">The sequence shown here is derived from an EMBL/GenBank/DDBJ whole genome shotgun (WGS) entry which is preliminary data.</text>
</comment>
<accession>A0A1F7RTP6</accession>
<evidence type="ECO:0000259" key="5">
    <source>
        <dbReference type="PROSITE" id="PS51918"/>
    </source>
</evidence>
<sequence>MGLLYTKAKIFHFKEKVDSLPRTTDRIEAPMHIRIKPTNACVHNCWYCAYRADNIQLGKDMIARDFIPKEKMEEIITDLADMGVKAITFSGGGDPFYYPFLLDTVKKLSQTQIKFASLTNGAKLQGEIASIFAHHGTWLRISIDGWDDESYSQYRRVPRGEFTKVMKNMEDFKKMDGKCLLGIYVIIDNKNASHIYGIIKRLKDISVDSVKLAPCIVSNSGKENNEYHAPIFNLVKAQIQRAIGEFAGEGFEIFDSYHEQLETFKKEYKWCPYIQINPVIGADLNVYSCHDKAYNLEEGLIGSIKHQRFKDFWFLDKNNFFRIDPTVCCNHHCVVNEKNKLILDYLNADEGHLEFV</sequence>
<dbReference type="InterPro" id="IPR013785">
    <property type="entry name" value="Aldolase_TIM"/>
</dbReference>
<keyword evidence="1" id="KW-0949">S-adenosyl-L-methionine</keyword>
<evidence type="ECO:0000256" key="2">
    <source>
        <dbReference type="ARBA" id="ARBA00022723"/>
    </source>
</evidence>
<dbReference type="GO" id="GO:0003824">
    <property type="term" value="F:catalytic activity"/>
    <property type="evidence" value="ECO:0007669"/>
    <property type="project" value="InterPro"/>
</dbReference>
<dbReference type="PANTHER" id="PTHR11228:SF7">
    <property type="entry name" value="PQQA PEPTIDE CYCLASE"/>
    <property type="match status" value="1"/>
</dbReference>
<dbReference type="SUPFAM" id="SSF102114">
    <property type="entry name" value="Radical SAM enzymes"/>
    <property type="match status" value="1"/>
</dbReference>
<gene>
    <name evidence="6" type="ORF">A2W05_01880</name>
</gene>
<keyword evidence="4" id="KW-0411">Iron-sulfur</keyword>
<dbReference type="InterPro" id="IPR050377">
    <property type="entry name" value="Radical_SAM_PqqE_MftC-like"/>
</dbReference>
<keyword evidence="2" id="KW-0479">Metal-binding</keyword>
<dbReference type="InterPro" id="IPR007197">
    <property type="entry name" value="rSAM"/>
</dbReference>
<evidence type="ECO:0000313" key="6">
    <source>
        <dbReference type="EMBL" id="OGL44740.1"/>
    </source>
</evidence>
<dbReference type="PROSITE" id="PS51918">
    <property type="entry name" value="RADICAL_SAM"/>
    <property type="match status" value="1"/>
</dbReference>
<evidence type="ECO:0000256" key="3">
    <source>
        <dbReference type="ARBA" id="ARBA00023004"/>
    </source>
</evidence>
<dbReference type="PANTHER" id="PTHR11228">
    <property type="entry name" value="RADICAL SAM DOMAIN PROTEIN"/>
    <property type="match status" value="1"/>
</dbReference>
<dbReference type="Gene3D" id="3.20.20.70">
    <property type="entry name" value="Aldolase class I"/>
    <property type="match status" value="1"/>
</dbReference>
<protein>
    <submittedName>
        <fullName evidence="6">Radical SAM protein</fullName>
    </submittedName>
</protein>
<evidence type="ECO:0000313" key="7">
    <source>
        <dbReference type="Proteomes" id="UP000178797"/>
    </source>
</evidence>